<evidence type="ECO:0000313" key="7">
    <source>
        <dbReference type="EMBL" id="KAG5856884.1"/>
    </source>
</evidence>
<dbReference type="GO" id="GO:0016787">
    <property type="term" value="F:hydrolase activity"/>
    <property type="evidence" value="ECO:0007669"/>
    <property type="project" value="UniProtKB-KW"/>
</dbReference>
<dbReference type="CDD" id="cd18795">
    <property type="entry name" value="SF2_C_Ski2"/>
    <property type="match status" value="2"/>
</dbReference>
<dbReference type="EMBL" id="JAFIRN010000001">
    <property type="protein sequence ID" value="KAG5856884.1"/>
    <property type="molecule type" value="Genomic_DNA"/>
</dbReference>
<name>A0A9D3MXV0_ANGAN</name>
<evidence type="ECO:0000259" key="5">
    <source>
        <dbReference type="PROSITE" id="PS51192"/>
    </source>
</evidence>
<dbReference type="PROSITE" id="PS51192">
    <property type="entry name" value="HELICASE_ATP_BIND_1"/>
    <property type="match status" value="2"/>
</dbReference>
<dbReference type="FunFam" id="1.10.10.10:FF:000024">
    <property type="entry name" value="U5 small nuclear ribonucleoprotein helicase"/>
    <property type="match status" value="1"/>
</dbReference>
<protein>
    <recommendedName>
        <fullName evidence="9">Activating signal cointegrator 1 complex subunit 3</fullName>
    </recommendedName>
</protein>
<dbReference type="FunFam" id="2.60.40.150:FF:000004">
    <property type="entry name" value="RNA helicase, activating signal cointegrator 1"/>
    <property type="match status" value="1"/>
</dbReference>
<dbReference type="FunFam" id="3.40.50.300:FF:000062">
    <property type="entry name" value="U5 small nuclear ribonucleoprotein helicase"/>
    <property type="match status" value="1"/>
</dbReference>
<dbReference type="InterPro" id="IPR011545">
    <property type="entry name" value="DEAD/DEAH_box_helicase_dom"/>
</dbReference>
<feature type="domain" description="Helicase ATP-binding" evidence="5">
    <location>
        <begin position="75"/>
        <end position="170"/>
    </location>
</feature>
<sequence length="1187" mass="134425">MKSLQPRFEKQIRLQIAAATLEICVSPNARRTRFRTNGGGAGASGESLAAALGSSRTPVVRSSVSASGKSHLSASASQEKMLVTTPEKWDVVTRKSVGDVALSQIVRLLILDEVHLLHEDRGPVLESLVARTLRQVESTQSMIRILGLSATLPNYLDVASFLHVNPFIGLFYFDSRFRPVPLGQSFVGIKTTNKVQQLHDMEEVCYDKVLEQIRAGHQVMVFVHARNSTVRTAMSLIEMAKNRGESMFFQPDQRPDYGQCQKLVQRSRNKQMQEMFPDGFGIHHAGMLRSDRSLMESMFSKGYLKVLVCTATLAWGVNLPAHAVIIKGTQIYDAKRGTLVDLGILDVMQIFGRAGRPQFDKYGEGTIITSHDKLSHYLTLLTQQNPIESQFLESLADNLNAEVALGTVTNVEEAVKWLSYAYLYVRMRANPLAYGINHKAYQMDPGLELYRKELVVEAGRKLDKARMIRFEERTGYFSSTDLGRTASHFYIRYNTIETFNELFNAQKTEADILSIVSKAEEFEQVKVRDEEMEELEQLLHNYCELPVAGGVENGYGKINILLQSYIGRGEVDSFSLISDLSYVAQNTARIVRALFEIALRKRWPAMTYRLLNLCKMIDKRLWGWANPLRQFSVLPGSVLAKLEERRLTVDKLKDMRKDEIGHMLHHVNIGLKVKQCVHQLPSLLMEASIQPITRTVLRVRLTITPDFRWNDQVHGSVGEPWWLWVEDPVNDHIYHSEYFLLQKKQVVTDEQQQLVFTIPIFEPMPSQYYIRAVSDRWLGSEAVCIINFQHLILPERHPPHTELLDLQPLPITALGKPEYQSLYKFTHFNPIQTQIFHTLYHSDTNVLLGAPTGSGKTIAAELAMFRVFNQYPTSKVVYIAPLKALVRERIEDWKIRIEEKLGKKVVELTGDVTPDMRAIAQADLIVTTPEKWDGVSRSWQNRSYVQKVAILIIDEIHLLGEDRGPVLEVIVSRTNFISSHTSKTVRIVGLSTALANARDLADWLGIGESQPGNLAQTQRADDSVNSEEQTWACLISALSVRPVPLEVHIHGFPGQHYCPRMASMNKPVFQAIRSHSPAKPVLIFVSSRRQTRLTALDLIAFLATEDDPKQWLHQDEREMTDIIATVRESNLKLTLAFGIGMHHAGLHERDRKTVEELFVNCKIQVLIATSTLAWGVNFPAHLVIVLH</sequence>
<evidence type="ECO:0000259" key="6">
    <source>
        <dbReference type="PROSITE" id="PS51194"/>
    </source>
</evidence>
<dbReference type="Gene3D" id="2.60.40.150">
    <property type="entry name" value="C2 domain"/>
    <property type="match status" value="1"/>
</dbReference>
<dbReference type="FunFam" id="1.10.150.20:FF:000028">
    <property type="entry name" value="activating signal cointegrator 1 complex subunit 3"/>
    <property type="match status" value="1"/>
</dbReference>
<dbReference type="FunFam" id="3.40.50.300:FF:000198">
    <property type="entry name" value="Activating signal cointegrator 1 complex subunit"/>
    <property type="match status" value="1"/>
</dbReference>
<gene>
    <name evidence="7" type="ORF">ANANG_G00012660</name>
</gene>
<keyword evidence="4" id="KW-0067">ATP-binding</keyword>
<dbReference type="GO" id="GO:0003676">
    <property type="term" value="F:nucleic acid binding"/>
    <property type="evidence" value="ECO:0007669"/>
    <property type="project" value="InterPro"/>
</dbReference>
<dbReference type="SUPFAM" id="SSF158702">
    <property type="entry name" value="Sec63 N-terminal domain-like"/>
    <property type="match status" value="1"/>
</dbReference>
<evidence type="ECO:0000256" key="4">
    <source>
        <dbReference type="ARBA" id="ARBA00022840"/>
    </source>
</evidence>
<evidence type="ECO:0000256" key="2">
    <source>
        <dbReference type="ARBA" id="ARBA00022801"/>
    </source>
</evidence>
<dbReference type="InterPro" id="IPR036390">
    <property type="entry name" value="WH_DNA-bd_sf"/>
</dbReference>
<dbReference type="InterPro" id="IPR014001">
    <property type="entry name" value="Helicase_ATP-bd"/>
</dbReference>
<dbReference type="SUPFAM" id="SSF52540">
    <property type="entry name" value="P-loop containing nucleoside triphosphate hydrolases"/>
    <property type="match status" value="4"/>
</dbReference>
<dbReference type="SMART" id="SM00973">
    <property type="entry name" value="Sec63"/>
    <property type="match status" value="1"/>
</dbReference>
<reference evidence="7" key="1">
    <citation type="submission" date="2021-01" db="EMBL/GenBank/DDBJ databases">
        <title>A chromosome-scale assembly of European eel, Anguilla anguilla.</title>
        <authorList>
            <person name="Henkel C."/>
            <person name="Jong-Raadsen S.A."/>
            <person name="Dufour S."/>
            <person name="Weltzien F.-A."/>
            <person name="Palstra A.P."/>
            <person name="Pelster B."/>
            <person name="Spaink H.P."/>
            <person name="Van Den Thillart G.E."/>
            <person name="Jansen H."/>
            <person name="Zahm M."/>
            <person name="Klopp C."/>
            <person name="Cedric C."/>
            <person name="Louis A."/>
            <person name="Berthelot C."/>
            <person name="Parey E."/>
            <person name="Roest Crollius H."/>
            <person name="Montfort J."/>
            <person name="Robinson-Rechavi M."/>
            <person name="Bucao C."/>
            <person name="Bouchez O."/>
            <person name="Gislard M."/>
            <person name="Lluch J."/>
            <person name="Milhes M."/>
            <person name="Lampietro C."/>
            <person name="Lopez Roques C."/>
            <person name="Donnadieu C."/>
            <person name="Braasch I."/>
            <person name="Desvignes T."/>
            <person name="Postlethwait J."/>
            <person name="Bobe J."/>
            <person name="Guiguen Y."/>
            <person name="Dirks R."/>
        </authorList>
    </citation>
    <scope>NUCLEOTIDE SEQUENCE</scope>
    <source>
        <strain evidence="7">Tag_6206</strain>
        <tissue evidence="7">Liver</tissue>
    </source>
</reference>
<evidence type="ECO:0000313" key="8">
    <source>
        <dbReference type="Proteomes" id="UP001044222"/>
    </source>
</evidence>
<dbReference type="Pfam" id="PF23445">
    <property type="entry name" value="WHD_SNRNP200"/>
    <property type="match status" value="1"/>
</dbReference>
<dbReference type="PROSITE" id="PS51194">
    <property type="entry name" value="HELICASE_CTER"/>
    <property type="match status" value="1"/>
</dbReference>
<dbReference type="SUPFAM" id="SSF46785">
    <property type="entry name" value="Winged helix' DNA-binding domain"/>
    <property type="match status" value="1"/>
</dbReference>
<dbReference type="Pfam" id="PF00271">
    <property type="entry name" value="Helicase_C"/>
    <property type="match status" value="1"/>
</dbReference>
<feature type="domain" description="Helicase ATP-binding" evidence="5">
    <location>
        <begin position="837"/>
        <end position="1012"/>
    </location>
</feature>
<dbReference type="InterPro" id="IPR050474">
    <property type="entry name" value="Hel308_SKI2-like"/>
</dbReference>
<dbReference type="SMART" id="SM00487">
    <property type="entry name" value="DEXDc"/>
    <property type="match status" value="1"/>
</dbReference>
<dbReference type="InterPro" id="IPR057842">
    <property type="entry name" value="WH_MER3"/>
</dbReference>
<dbReference type="GO" id="GO:0005524">
    <property type="term" value="F:ATP binding"/>
    <property type="evidence" value="ECO:0007669"/>
    <property type="project" value="UniProtKB-KW"/>
</dbReference>
<dbReference type="PANTHER" id="PTHR47961">
    <property type="entry name" value="DNA POLYMERASE THETA, PUTATIVE (AFU_ORTHOLOGUE AFUA_1G05260)-RELATED"/>
    <property type="match status" value="1"/>
</dbReference>
<dbReference type="InterPro" id="IPR036388">
    <property type="entry name" value="WH-like_DNA-bd_sf"/>
</dbReference>
<dbReference type="Gene3D" id="1.10.3380.10">
    <property type="entry name" value="Sec63 N-terminal domain-like domain"/>
    <property type="match status" value="1"/>
</dbReference>
<keyword evidence="8" id="KW-1185">Reference proteome</keyword>
<dbReference type="InterPro" id="IPR004179">
    <property type="entry name" value="Sec63-dom"/>
</dbReference>
<dbReference type="Pfam" id="PF00270">
    <property type="entry name" value="DEAD"/>
    <property type="match status" value="2"/>
</dbReference>
<accession>A0A9D3MXV0</accession>
<organism evidence="7 8">
    <name type="scientific">Anguilla anguilla</name>
    <name type="common">European freshwater eel</name>
    <name type="synonym">Muraena anguilla</name>
    <dbReference type="NCBI Taxonomy" id="7936"/>
    <lineage>
        <taxon>Eukaryota</taxon>
        <taxon>Metazoa</taxon>
        <taxon>Chordata</taxon>
        <taxon>Craniata</taxon>
        <taxon>Vertebrata</taxon>
        <taxon>Euteleostomi</taxon>
        <taxon>Actinopterygii</taxon>
        <taxon>Neopterygii</taxon>
        <taxon>Teleostei</taxon>
        <taxon>Anguilliformes</taxon>
        <taxon>Anguillidae</taxon>
        <taxon>Anguilla</taxon>
    </lineage>
</organism>
<evidence type="ECO:0000256" key="3">
    <source>
        <dbReference type="ARBA" id="ARBA00022806"/>
    </source>
</evidence>
<dbReference type="AlphaFoldDB" id="A0A9D3MXV0"/>
<dbReference type="Gene3D" id="3.40.50.300">
    <property type="entry name" value="P-loop containing nucleotide triphosphate hydrolases"/>
    <property type="match status" value="4"/>
</dbReference>
<keyword evidence="3" id="KW-0347">Helicase</keyword>
<keyword evidence="2" id="KW-0378">Hydrolase</keyword>
<dbReference type="FunFam" id="1.10.3380.10:FF:000001">
    <property type="entry name" value="U5 small nuclear ribonucleoprotein helicase"/>
    <property type="match status" value="1"/>
</dbReference>
<dbReference type="Gene3D" id="1.10.150.20">
    <property type="entry name" value="5' to 3' exonuclease, C-terminal subdomain"/>
    <property type="match status" value="1"/>
</dbReference>
<feature type="domain" description="Helicase C-terminal" evidence="6">
    <location>
        <begin position="205"/>
        <end position="419"/>
    </location>
</feature>
<evidence type="ECO:0000256" key="1">
    <source>
        <dbReference type="ARBA" id="ARBA00022741"/>
    </source>
</evidence>
<keyword evidence="1" id="KW-0547">Nucleotide-binding</keyword>
<evidence type="ECO:0008006" key="9">
    <source>
        <dbReference type="Google" id="ProtNLM"/>
    </source>
</evidence>
<dbReference type="InterPro" id="IPR001650">
    <property type="entry name" value="Helicase_C-like"/>
</dbReference>
<dbReference type="SMART" id="SM00490">
    <property type="entry name" value="HELICc"/>
    <property type="match status" value="2"/>
</dbReference>
<proteinExistence type="predicted"/>
<dbReference type="Proteomes" id="UP001044222">
    <property type="component" value="Unassembled WGS sequence"/>
</dbReference>
<dbReference type="InterPro" id="IPR027417">
    <property type="entry name" value="P-loop_NTPase"/>
</dbReference>
<dbReference type="CDD" id="cd18022">
    <property type="entry name" value="DEXHc_ASCC3_2"/>
    <property type="match status" value="1"/>
</dbReference>
<dbReference type="PANTHER" id="PTHR47961:SF13">
    <property type="entry name" value="ACTIVATING SIGNAL COINTEGRATOR 1 COMPLEX SUBUNIT 3"/>
    <property type="match status" value="1"/>
</dbReference>
<dbReference type="Pfam" id="PF02889">
    <property type="entry name" value="Sec63"/>
    <property type="match status" value="1"/>
</dbReference>
<comment type="caution">
    <text evidence="7">The sequence shown here is derived from an EMBL/GenBank/DDBJ whole genome shotgun (WGS) entry which is preliminary data.</text>
</comment>
<dbReference type="GO" id="GO:0004386">
    <property type="term" value="F:helicase activity"/>
    <property type="evidence" value="ECO:0007669"/>
    <property type="project" value="UniProtKB-KW"/>
</dbReference>
<dbReference type="InterPro" id="IPR035892">
    <property type="entry name" value="C2_domain_sf"/>
</dbReference>
<dbReference type="Gene3D" id="1.10.10.10">
    <property type="entry name" value="Winged helix-like DNA-binding domain superfamily/Winged helix DNA-binding domain"/>
    <property type="match status" value="1"/>
</dbReference>